<dbReference type="AlphaFoldDB" id="A0A5A9PKK0"/>
<dbReference type="InterPro" id="IPR016187">
    <property type="entry name" value="CTDL_fold"/>
</dbReference>
<protein>
    <recommendedName>
        <fullName evidence="3">C-type lectin domain-containing protein</fullName>
    </recommendedName>
</protein>
<comment type="caution">
    <text evidence="4">The sequence shown here is derived from an EMBL/GenBank/DDBJ whole genome shotgun (WGS) entry which is preliminary data.</text>
</comment>
<proteinExistence type="predicted"/>
<dbReference type="InterPro" id="IPR016186">
    <property type="entry name" value="C-type_lectin-like/link_sf"/>
</dbReference>
<dbReference type="Proteomes" id="UP000324632">
    <property type="component" value="Chromosome 4"/>
</dbReference>
<dbReference type="PROSITE" id="PS00615">
    <property type="entry name" value="C_TYPE_LECTIN_1"/>
    <property type="match status" value="1"/>
</dbReference>
<dbReference type="CDD" id="cd00037">
    <property type="entry name" value="CLECT"/>
    <property type="match status" value="1"/>
</dbReference>
<dbReference type="InterPro" id="IPR050111">
    <property type="entry name" value="C-type_lectin/snaclec_domain"/>
</dbReference>
<feature type="domain" description="C-type lectin" evidence="3">
    <location>
        <begin position="56"/>
        <end position="178"/>
    </location>
</feature>
<organism evidence="4 5">
    <name type="scientific">Triplophysa tibetana</name>
    <dbReference type="NCBI Taxonomy" id="1572043"/>
    <lineage>
        <taxon>Eukaryota</taxon>
        <taxon>Metazoa</taxon>
        <taxon>Chordata</taxon>
        <taxon>Craniata</taxon>
        <taxon>Vertebrata</taxon>
        <taxon>Euteleostomi</taxon>
        <taxon>Actinopterygii</taxon>
        <taxon>Neopterygii</taxon>
        <taxon>Teleostei</taxon>
        <taxon>Ostariophysi</taxon>
        <taxon>Cypriniformes</taxon>
        <taxon>Nemacheilidae</taxon>
        <taxon>Triplophysa</taxon>
    </lineage>
</organism>
<accession>A0A5A9PKK0</accession>
<name>A0A5A9PKK0_9TELE</name>
<evidence type="ECO:0000256" key="1">
    <source>
        <dbReference type="ARBA" id="ARBA00023157"/>
    </source>
</evidence>
<dbReference type="InterPro" id="IPR001304">
    <property type="entry name" value="C-type_lectin-like"/>
</dbReference>
<dbReference type="PROSITE" id="PS50041">
    <property type="entry name" value="C_TYPE_LECTIN_2"/>
    <property type="match status" value="1"/>
</dbReference>
<keyword evidence="5" id="KW-1185">Reference proteome</keyword>
<dbReference type="SMART" id="SM00034">
    <property type="entry name" value="CLECT"/>
    <property type="match status" value="1"/>
</dbReference>
<sequence length="187" mass="21415">MYKAGTRFIWLLTLLWGPGNFLTVKRGGSAGYVNVTEYNQLPKVCNVDGFKDWFKVDKFCVKYFSKPLNFSEAEFSCRAKAPGGHLVSVHGKNANYDLLAIVTKFNPKNLRIWLGGYELFKSGKFLWIDGTFWDYEIWTPGEPSSLFGSAEECVEMNWNHVAKWNDDSCSAKKNYICAFKRKGLMDE</sequence>
<dbReference type="EMBL" id="SOYY01000004">
    <property type="protein sequence ID" value="KAA0722122.1"/>
    <property type="molecule type" value="Genomic_DNA"/>
</dbReference>
<dbReference type="PANTHER" id="PTHR22803">
    <property type="entry name" value="MANNOSE, PHOSPHOLIPASE, LECTIN RECEPTOR RELATED"/>
    <property type="match status" value="1"/>
</dbReference>
<keyword evidence="2" id="KW-0732">Signal</keyword>
<dbReference type="Pfam" id="PF00059">
    <property type="entry name" value="Lectin_C"/>
    <property type="match status" value="1"/>
</dbReference>
<dbReference type="Gene3D" id="3.10.100.10">
    <property type="entry name" value="Mannose-Binding Protein A, subunit A"/>
    <property type="match status" value="1"/>
</dbReference>
<evidence type="ECO:0000313" key="4">
    <source>
        <dbReference type="EMBL" id="KAA0722122.1"/>
    </source>
</evidence>
<feature type="signal peptide" evidence="2">
    <location>
        <begin position="1"/>
        <end position="21"/>
    </location>
</feature>
<evidence type="ECO:0000256" key="2">
    <source>
        <dbReference type="SAM" id="SignalP"/>
    </source>
</evidence>
<reference evidence="4 5" key="1">
    <citation type="journal article" date="2019" name="Mol. Ecol. Resour.">
        <title>Chromosome-level genome assembly of Triplophysa tibetana, a fish adapted to the harsh high-altitude environment of the Tibetan Plateau.</title>
        <authorList>
            <person name="Yang X."/>
            <person name="Liu H."/>
            <person name="Ma Z."/>
            <person name="Zou Y."/>
            <person name="Zou M."/>
            <person name="Mao Y."/>
            <person name="Li X."/>
            <person name="Wang H."/>
            <person name="Chen T."/>
            <person name="Wang W."/>
            <person name="Yang R."/>
        </authorList>
    </citation>
    <scope>NUCLEOTIDE SEQUENCE [LARGE SCALE GENOMIC DNA]</scope>
    <source>
        <strain evidence="4">TTIB1903HZAU</strain>
        <tissue evidence="4">Muscle</tissue>
    </source>
</reference>
<gene>
    <name evidence="4" type="ORF">E1301_Tti009130</name>
</gene>
<dbReference type="InterPro" id="IPR018378">
    <property type="entry name" value="C-type_lectin_CS"/>
</dbReference>
<feature type="chain" id="PRO_5022927624" description="C-type lectin domain-containing protein" evidence="2">
    <location>
        <begin position="22"/>
        <end position="187"/>
    </location>
</feature>
<evidence type="ECO:0000313" key="5">
    <source>
        <dbReference type="Proteomes" id="UP000324632"/>
    </source>
</evidence>
<keyword evidence="1" id="KW-1015">Disulfide bond</keyword>
<evidence type="ECO:0000259" key="3">
    <source>
        <dbReference type="PROSITE" id="PS50041"/>
    </source>
</evidence>
<dbReference type="SUPFAM" id="SSF56436">
    <property type="entry name" value="C-type lectin-like"/>
    <property type="match status" value="1"/>
</dbReference>